<dbReference type="STRING" id="328396.RU93_GL001921"/>
<dbReference type="PANTHER" id="PTHR43489">
    <property type="entry name" value="ISOMERASE"/>
    <property type="match status" value="1"/>
</dbReference>
<protein>
    <recommendedName>
        <fullName evidence="2">Xylose isomerase-like TIM barrel domain-containing protein</fullName>
    </recommendedName>
</protein>
<dbReference type="InterPro" id="IPR013022">
    <property type="entry name" value="Xyl_isomerase-like_TIM-brl"/>
</dbReference>
<organism evidence="3 4">
    <name type="scientific">Enterococcus aquimarinus</name>
    <dbReference type="NCBI Taxonomy" id="328396"/>
    <lineage>
        <taxon>Bacteria</taxon>
        <taxon>Bacillati</taxon>
        <taxon>Bacillota</taxon>
        <taxon>Bacilli</taxon>
        <taxon>Lactobacillales</taxon>
        <taxon>Enterococcaceae</taxon>
        <taxon>Enterococcus</taxon>
    </lineage>
</organism>
<dbReference type="RefSeq" id="WP_071874631.1">
    <property type="nucleotide sequence ID" value="NZ_JBHSHF010000021.1"/>
</dbReference>
<dbReference type="InterPro" id="IPR050417">
    <property type="entry name" value="Sugar_Epim/Isomerase"/>
</dbReference>
<proteinExistence type="predicted"/>
<evidence type="ECO:0000313" key="3">
    <source>
        <dbReference type="EMBL" id="OJG10708.1"/>
    </source>
</evidence>
<dbReference type="OrthoDB" id="9782669at2"/>
<evidence type="ECO:0000256" key="1">
    <source>
        <dbReference type="ARBA" id="ARBA00023235"/>
    </source>
</evidence>
<dbReference type="AlphaFoldDB" id="A0A1L8QT63"/>
<keyword evidence="4" id="KW-1185">Reference proteome</keyword>
<sequence length="289" mass="31948">MTLLKGMNVWSLPAGLTMEEQFKITKEAGFDTIELNLSEAQAADNIVTKELALNDSPTLTMDVTAEELENIKGLSEKYELPITSLSTALHWNYPLTAADAVTRQKGMDVVKKMIDICLALGGDTVLVVPGLVTADAAYDVCYDRSLAAFKELAPYAQEKGIHIGIENVWNKFLLSPLETRDFIDKIASSHVGMYFDAGNVLQFGFPEQWVRILGNRIKKVHVKDFNTSIGNITGFTTLLNGSLNWKHLVTALHEIGYEGPLTCELSAYQENGQQLAYDTSHALDYIVNL</sequence>
<dbReference type="PANTHER" id="PTHR43489:SF7">
    <property type="entry name" value="3-DEHYDRO-D-GULOSIDE 4-EPIMERASE-RELATED"/>
    <property type="match status" value="1"/>
</dbReference>
<dbReference type="Gene3D" id="3.20.20.150">
    <property type="entry name" value="Divalent-metal-dependent TIM barrel enzymes"/>
    <property type="match status" value="1"/>
</dbReference>
<dbReference type="Proteomes" id="UP000182149">
    <property type="component" value="Unassembled WGS sequence"/>
</dbReference>
<comment type="caution">
    <text evidence="3">The sequence shown here is derived from an EMBL/GenBank/DDBJ whole genome shotgun (WGS) entry which is preliminary data.</text>
</comment>
<name>A0A1L8QT63_9ENTE</name>
<dbReference type="InterPro" id="IPR036237">
    <property type="entry name" value="Xyl_isomerase-like_sf"/>
</dbReference>
<gene>
    <name evidence="3" type="ORF">RU93_GL001921</name>
</gene>
<dbReference type="Pfam" id="PF01261">
    <property type="entry name" value="AP_endonuc_2"/>
    <property type="match status" value="1"/>
</dbReference>
<dbReference type="SUPFAM" id="SSF51658">
    <property type="entry name" value="Xylose isomerase-like"/>
    <property type="match status" value="1"/>
</dbReference>
<dbReference type="EMBL" id="JXKD01000006">
    <property type="protein sequence ID" value="OJG10708.1"/>
    <property type="molecule type" value="Genomic_DNA"/>
</dbReference>
<dbReference type="GO" id="GO:0016853">
    <property type="term" value="F:isomerase activity"/>
    <property type="evidence" value="ECO:0007669"/>
    <property type="project" value="UniProtKB-KW"/>
</dbReference>
<accession>A0A1L8QT63</accession>
<feature type="domain" description="Xylose isomerase-like TIM barrel" evidence="2">
    <location>
        <begin position="22"/>
        <end position="272"/>
    </location>
</feature>
<keyword evidence="1" id="KW-0413">Isomerase</keyword>
<reference evidence="3 4" key="1">
    <citation type="submission" date="2014-12" db="EMBL/GenBank/DDBJ databases">
        <title>Draft genome sequences of 29 type strains of Enterococci.</title>
        <authorList>
            <person name="Zhong Z."/>
            <person name="Sun Z."/>
            <person name="Liu W."/>
            <person name="Zhang W."/>
            <person name="Zhang H."/>
        </authorList>
    </citation>
    <scope>NUCLEOTIDE SEQUENCE [LARGE SCALE GENOMIC DNA]</scope>
    <source>
        <strain evidence="3 4">DSM 17690</strain>
    </source>
</reference>
<evidence type="ECO:0000259" key="2">
    <source>
        <dbReference type="Pfam" id="PF01261"/>
    </source>
</evidence>
<evidence type="ECO:0000313" key="4">
    <source>
        <dbReference type="Proteomes" id="UP000182149"/>
    </source>
</evidence>